<keyword evidence="9" id="KW-0496">Mitochondrion</keyword>
<dbReference type="Gene3D" id="3.40.390.10">
    <property type="entry name" value="Collagenase (Catalytic Domain)"/>
    <property type="match status" value="1"/>
</dbReference>
<comment type="cofactor">
    <cofactor evidence="10">
        <name>Zn(2+)</name>
        <dbReference type="ChEBI" id="CHEBI:29105"/>
    </cofactor>
    <text evidence="10">Binds 1 zinc ion.</text>
</comment>
<comment type="similarity">
    <text evidence="2 10">Belongs to the peptidase M3 family.</text>
</comment>
<dbReference type="EMBL" id="KQ242083">
    <property type="protein sequence ID" value="KNC80975.1"/>
    <property type="molecule type" value="Genomic_DNA"/>
</dbReference>
<dbReference type="AlphaFoldDB" id="A0A0L0FVV1"/>
<keyword evidence="13" id="KW-1185">Reference proteome</keyword>
<name>A0A0L0FVV1_9EUKA</name>
<evidence type="ECO:0000256" key="7">
    <source>
        <dbReference type="ARBA" id="ARBA00022946"/>
    </source>
</evidence>
<dbReference type="Proteomes" id="UP000054560">
    <property type="component" value="Unassembled WGS sequence"/>
</dbReference>
<dbReference type="GO" id="GO:0046872">
    <property type="term" value="F:metal ion binding"/>
    <property type="evidence" value="ECO:0007669"/>
    <property type="project" value="UniProtKB-UniRule"/>
</dbReference>
<proteinExistence type="inferred from homology"/>
<dbReference type="eggNOG" id="KOG2090">
    <property type="taxonomic scope" value="Eukaryota"/>
</dbReference>
<comment type="subcellular location">
    <subcellularLocation>
        <location evidence="1">Mitochondrion</location>
    </subcellularLocation>
</comment>
<keyword evidence="5 10" id="KW-0378">Hydrolase</keyword>
<evidence type="ECO:0000256" key="5">
    <source>
        <dbReference type="ARBA" id="ARBA00022801"/>
    </source>
</evidence>
<dbReference type="InterPro" id="IPR033851">
    <property type="entry name" value="M3A_MIP"/>
</dbReference>
<organism evidence="12 13">
    <name type="scientific">Sphaeroforma arctica JP610</name>
    <dbReference type="NCBI Taxonomy" id="667725"/>
    <lineage>
        <taxon>Eukaryota</taxon>
        <taxon>Ichthyosporea</taxon>
        <taxon>Ichthyophonida</taxon>
        <taxon>Sphaeroforma</taxon>
    </lineage>
</organism>
<dbReference type="GO" id="GO:0004222">
    <property type="term" value="F:metalloendopeptidase activity"/>
    <property type="evidence" value="ECO:0007669"/>
    <property type="project" value="InterPro"/>
</dbReference>
<sequence>MLVCHSLGWRVSSLKLVLDGLRLRAQPRMRIHSQSCTSTSQPKRVQNSCPAHMVSYAAQCRKLPCLSASVHTRMLHASARANHAQPLQSPPDGSNPLTLRSAFSYTYYSQHTHLNNTHANITGIFNLPVLKTSDGFQTFADEALRESEALRMQIAQCAPGVHVVELMDALSDTLCAVVDLAEFVRNIHPDIEFRSACEDVCRRIHAHFEELNTDTRLSDALRRVVALREFDTFDYEVQRTATLLLFDFEQSAIDGSRKEREAVQELTARVNQLGLQFVHNTQTERGRVTIPLNEARVLPAQTIARLPHVRDKKGAMSVAVHTPSYQAEMLLATSANANVRKALYTANTPESQPRREVLMGLLQARHALALTTGHASYAHKALKDTMAEQPERVTAFLTSIADAFLPERTAEMQQLSRLKHTHEHTNQGEGTTQEGLKAWDKAYYSEIRRTQTSSSVGRRGGAMSEYLELGNVFEGLADIHRNLYGVDIVPVHTLPGEVWDPHVVKLKLIEMKGAHETDSVLGYIYADLFTRSGKSDQPSQFTIRSGRRISDTEYQTPIVGLLCSLNAPSRDTPTLLQHHELSTLFHEMGHAVHCILGRTRFHHVAGTRCKIDYVEIPSIMNEFFVWDYRVLSRFAKHHRTGETVPVGLLEGLKREKQLNAASETLSQVLYALGDQVLHNATHHSHNRPVDSLTHKVTGYEHVDGSVWELYFSHMYTYGASYYTYLWSKAFANLIWQECFSANPLSREVGERYRDNMLAPGGGGKPWVMVERMLGYKPTLTHLVESVVKGHTHI</sequence>
<dbReference type="InterPro" id="IPR024079">
    <property type="entry name" value="MetalloPept_cat_dom_sf"/>
</dbReference>
<keyword evidence="4 10" id="KW-0479">Metal-binding</keyword>
<gene>
    <name evidence="12" type="ORF">SARC_06671</name>
</gene>
<dbReference type="PANTHER" id="PTHR11804:SF79">
    <property type="entry name" value="MITOCHONDRIAL INTERMEDIATE PEPTIDASE"/>
    <property type="match status" value="1"/>
</dbReference>
<dbReference type="OrthoDB" id="17530at2759"/>
<evidence type="ECO:0000256" key="6">
    <source>
        <dbReference type="ARBA" id="ARBA00022833"/>
    </source>
</evidence>
<protein>
    <recommendedName>
        <fullName evidence="11">Peptidase M3A/M3B catalytic domain-containing protein</fullName>
    </recommendedName>
</protein>
<dbReference type="GeneID" id="25907175"/>
<dbReference type="Gene3D" id="1.10.1370.10">
    <property type="entry name" value="Neurolysin, domain 3"/>
    <property type="match status" value="1"/>
</dbReference>
<evidence type="ECO:0000256" key="1">
    <source>
        <dbReference type="ARBA" id="ARBA00004173"/>
    </source>
</evidence>
<dbReference type="GO" id="GO:0005739">
    <property type="term" value="C:mitochondrion"/>
    <property type="evidence" value="ECO:0007669"/>
    <property type="project" value="UniProtKB-SubCell"/>
</dbReference>
<dbReference type="PANTHER" id="PTHR11804">
    <property type="entry name" value="PROTEASE M3 THIMET OLIGOPEPTIDASE-RELATED"/>
    <property type="match status" value="1"/>
</dbReference>
<accession>A0A0L0FVV1</accession>
<dbReference type="InterPro" id="IPR024077">
    <property type="entry name" value="Neurolysin/TOP_dom2"/>
</dbReference>
<dbReference type="GO" id="GO:0006627">
    <property type="term" value="P:protein processing involved in protein targeting to mitochondrion"/>
    <property type="evidence" value="ECO:0007669"/>
    <property type="project" value="TreeGrafter"/>
</dbReference>
<dbReference type="GO" id="GO:0006518">
    <property type="term" value="P:peptide metabolic process"/>
    <property type="evidence" value="ECO:0007669"/>
    <property type="project" value="TreeGrafter"/>
</dbReference>
<keyword evidence="6 10" id="KW-0862">Zinc</keyword>
<evidence type="ECO:0000256" key="10">
    <source>
        <dbReference type="RuleBase" id="RU003435"/>
    </source>
</evidence>
<keyword evidence="7" id="KW-0809">Transit peptide</keyword>
<evidence type="ECO:0000256" key="9">
    <source>
        <dbReference type="ARBA" id="ARBA00023128"/>
    </source>
</evidence>
<keyword evidence="3 10" id="KW-0645">Protease</keyword>
<dbReference type="InterPro" id="IPR001567">
    <property type="entry name" value="Pept_M3A_M3B_dom"/>
</dbReference>
<evidence type="ECO:0000259" key="11">
    <source>
        <dbReference type="Pfam" id="PF01432"/>
    </source>
</evidence>
<feature type="domain" description="Peptidase M3A/M3B catalytic" evidence="11">
    <location>
        <begin position="331"/>
        <end position="784"/>
    </location>
</feature>
<dbReference type="STRING" id="667725.A0A0L0FVV1"/>
<dbReference type="CDD" id="cd06457">
    <property type="entry name" value="M3A_MIP"/>
    <property type="match status" value="1"/>
</dbReference>
<dbReference type="RefSeq" id="XP_014154877.1">
    <property type="nucleotide sequence ID" value="XM_014299402.1"/>
</dbReference>
<dbReference type="InterPro" id="IPR045090">
    <property type="entry name" value="Pept_M3A_M3B"/>
</dbReference>
<keyword evidence="8 10" id="KW-0482">Metalloprotease</keyword>
<dbReference type="Pfam" id="PF01432">
    <property type="entry name" value="Peptidase_M3"/>
    <property type="match status" value="1"/>
</dbReference>
<evidence type="ECO:0000313" key="13">
    <source>
        <dbReference type="Proteomes" id="UP000054560"/>
    </source>
</evidence>
<evidence type="ECO:0000256" key="3">
    <source>
        <dbReference type="ARBA" id="ARBA00022670"/>
    </source>
</evidence>
<evidence type="ECO:0000313" key="12">
    <source>
        <dbReference type="EMBL" id="KNC80975.1"/>
    </source>
</evidence>
<dbReference type="SUPFAM" id="SSF55486">
    <property type="entry name" value="Metalloproteases ('zincins'), catalytic domain"/>
    <property type="match status" value="1"/>
</dbReference>
<evidence type="ECO:0000256" key="4">
    <source>
        <dbReference type="ARBA" id="ARBA00022723"/>
    </source>
</evidence>
<reference evidence="12 13" key="1">
    <citation type="submission" date="2011-02" db="EMBL/GenBank/DDBJ databases">
        <title>The Genome Sequence of Sphaeroforma arctica JP610.</title>
        <authorList>
            <consortium name="The Broad Institute Genome Sequencing Platform"/>
            <person name="Russ C."/>
            <person name="Cuomo C."/>
            <person name="Young S.K."/>
            <person name="Zeng Q."/>
            <person name="Gargeya S."/>
            <person name="Alvarado L."/>
            <person name="Berlin A."/>
            <person name="Chapman S.B."/>
            <person name="Chen Z."/>
            <person name="Freedman E."/>
            <person name="Gellesch M."/>
            <person name="Goldberg J."/>
            <person name="Griggs A."/>
            <person name="Gujja S."/>
            <person name="Heilman E."/>
            <person name="Heiman D."/>
            <person name="Howarth C."/>
            <person name="Mehta T."/>
            <person name="Neiman D."/>
            <person name="Pearson M."/>
            <person name="Roberts A."/>
            <person name="Saif S."/>
            <person name="Shea T."/>
            <person name="Shenoy N."/>
            <person name="Sisk P."/>
            <person name="Stolte C."/>
            <person name="Sykes S."/>
            <person name="White J."/>
            <person name="Yandava C."/>
            <person name="Burger G."/>
            <person name="Gray M.W."/>
            <person name="Holland P.W.H."/>
            <person name="King N."/>
            <person name="Lang F.B.F."/>
            <person name="Roger A.J."/>
            <person name="Ruiz-Trillo I."/>
            <person name="Haas B."/>
            <person name="Nusbaum C."/>
            <person name="Birren B."/>
        </authorList>
    </citation>
    <scope>NUCLEOTIDE SEQUENCE [LARGE SCALE GENOMIC DNA]</scope>
    <source>
        <strain evidence="12 13">JP610</strain>
    </source>
</reference>
<evidence type="ECO:0000256" key="8">
    <source>
        <dbReference type="ARBA" id="ARBA00023049"/>
    </source>
</evidence>
<evidence type="ECO:0000256" key="2">
    <source>
        <dbReference type="ARBA" id="ARBA00006040"/>
    </source>
</evidence>